<feature type="binding site" evidence="8">
    <location>
        <begin position="189"/>
        <end position="194"/>
    </location>
    <ligand>
        <name>NADP(+)</name>
        <dbReference type="ChEBI" id="CHEBI:58349"/>
    </ligand>
</feature>
<dbReference type="NCBIfam" id="TIGR01035">
    <property type="entry name" value="hemA"/>
    <property type="match status" value="1"/>
</dbReference>
<evidence type="ECO:0000256" key="7">
    <source>
        <dbReference type="ARBA" id="ARBA00047464"/>
    </source>
</evidence>
<dbReference type="PIRSF" id="PIRSF000445">
    <property type="entry name" value="4pyrrol_synth_GluRdtase"/>
    <property type="match status" value="1"/>
</dbReference>
<evidence type="ECO:0000256" key="6">
    <source>
        <dbReference type="ARBA" id="ARBA00023244"/>
    </source>
</evidence>
<dbReference type="GO" id="GO:0008883">
    <property type="term" value="F:glutamyl-tRNA reductase activity"/>
    <property type="evidence" value="ECO:0007669"/>
    <property type="project" value="UniProtKB-EC"/>
</dbReference>
<feature type="domain" description="Glutamyl-tRNA reductase N-terminal" evidence="13">
    <location>
        <begin position="6"/>
        <end position="156"/>
    </location>
</feature>
<evidence type="ECO:0000259" key="13">
    <source>
        <dbReference type="Pfam" id="PF05201"/>
    </source>
</evidence>
<dbReference type="InterPro" id="IPR015896">
    <property type="entry name" value="4pyrrol_synth_GluRdtase_dimer"/>
</dbReference>
<dbReference type="EMBL" id="JAMAST010000026">
    <property type="protein sequence ID" value="MCL1632896.1"/>
    <property type="molecule type" value="Genomic_DNA"/>
</dbReference>
<evidence type="ECO:0000313" key="15">
    <source>
        <dbReference type="Proteomes" id="UP001203004"/>
    </source>
</evidence>
<evidence type="ECO:0000256" key="1">
    <source>
        <dbReference type="ARBA" id="ARBA00005059"/>
    </source>
</evidence>
<dbReference type="PANTHER" id="PTHR43013">
    <property type="entry name" value="GLUTAMYL-TRNA REDUCTASE"/>
    <property type="match status" value="1"/>
</dbReference>
<dbReference type="InterPro" id="IPR000343">
    <property type="entry name" value="4pyrrol_synth_GluRdtase"/>
</dbReference>
<name>A0ABT0MDF2_9BACL</name>
<evidence type="ECO:0000313" key="14">
    <source>
        <dbReference type="EMBL" id="MCL1632896.1"/>
    </source>
</evidence>
<feature type="region of interest" description="Disordered" evidence="10">
    <location>
        <begin position="429"/>
        <end position="452"/>
    </location>
</feature>
<evidence type="ECO:0000256" key="5">
    <source>
        <dbReference type="ARBA" id="ARBA00023002"/>
    </source>
</evidence>
<dbReference type="InterPro" id="IPR015895">
    <property type="entry name" value="4pyrrol_synth_GluRdtase_N"/>
</dbReference>
<dbReference type="SUPFAM" id="SSF69742">
    <property type="entry name" value="Glutamyl tRNA-reductase catalytic, N-terminal domain"/>
    <property type="match status" value="1"/>
</dbReference>
<proteinExistence type="inferred from homology"/>
<evidence type="ECO:0000256" key="9">
    <source>
        <dbReference type="RuleBase" id="RU000584"/>
    </source>
</evidence>
<comment type="caution">
    <text evidence="14">The sequence shown here is derived from an EMBL/GenBank/DDBJ whole genome shotgun (WGS) entry which is preliminary data.</text>
</comment>
<comment type="similarity">
    <text evidence="2 8 9">Belongs to the glutamyl-tRNA reductase family.</text>
</comment>
<feature type="binding site" evidence="8">
    <location>
        <position position="109"/>
    </location>
    <ligand>
        <name>substrate</name>
    </ligand>
</feature>
<dbReference type="Gene3D" id="3.40.50.720">
    <property type="entry name" value="NAD(P)-binding Rossmann-like Domain"/>
    <property type="match status" value="1"/>
</dbReference>
<dbReference type="Proteomes" id="UP001203004">
    <property type="component" value="Unassembled WGS sequence"/>
</dbReference>
<feature type="compositionally biased region" description="Basic and acidic residues" evidence="10">
    <location>
        <begin position="429"/>
        <end position="441"/>
    </location>
</feature>
<keyword evidence="6 8" id="KW-0627">Porphyrin biosynthesis</keyword>
<dbReference type="HAMAP" id="MF_00087">
    <property type="entry name" value="Glu_tRNA_reductase"/>
    <property type="match status" value="1"/>
</dbReference>
<dbReference type="SUPFAM" id="SSF69075">
    <property type="entry name" value="Glutamyl tRNA-reductase dimerization domain"/>
    <property type="match status" value="1"/>
</dbReference>
<comment type="miscellaneous">
    <text evidence="8">During catalysis, the active site Cys acts as a nucleophile attacking the alpha-carbonyl group of tRNA-bound glutamate with the formation of a thioester intermediate between enzyme and glutamate, and the concomitant release of tRNA(Glu). The thioester intermediate is finally reduced by direct hydride transfer from NADPH, to form the product GSA.</text>
</comment>
<reference evidence="14 15" key="1">
    <citation type="submission" date="2022-05" db="EMBL/GenBank/DDBJ databases">
        <title>Sporolactobacillus sp nov CPB3-1, isolated from tree bark (Mangifera indica L.).</title>
        <authorList>
            <person name="Phuengjayaem S."/>
            <person name="Tanasupawat S."/>
        </authorList>
    </citation>
    <scope>NUCLEOTIDE SEQUENCE [LARGE SCALE GENOMIC DNA]</scope>
    <source>
        <strain evidence="14 15">CPB3-1</strain>
    </source>
</reference>
<dbReference type="InterPro" id="IPR036291">
    <property type="entry name" value="NAD(P)-bd_dom_sf"/>
</dbReference>
<dbReference type="CDD" id="cd05213">
    <property type="entry name" value="NAD_bind_Glutamyl_tRNA_reduct"/>
    <property type="match status" value="1"/>
</dbReference>
<feature type="site" description="Important for activity" evidence="8">
    <location>
        <position position="99"/>
    </location>
</feature>
<evidence type="ECO:0000256" key="4">
    <source>
        <dbReference type="ARBA" id="ARBA00022857"/>
    </source>
</evidence>
<sequence>MHILTIGVNYRNTPVALREKLAIQPSKLEQALTELRETKSIFEDVILSTCNRTELYVVCDQMHTGRYYSKKFFSDWFQMDSEILASYLMVKEDDEAVRHLFRVACGLDSMVLGETQILGQLKASFLTAQQSGTTGTFFNELFQEALNLGKRAQEETQINDHPVSISYAAVKRIRDQFGPLDHQSVLMVGAGSMSKLALQHLTGSGIGTVTVVNRTKEKAARLAENFGGRADDFQNLAACIQQNDVIFAATSAPDYLITKDMFSLSRLRKDQKQIVVDIGVPRNVDPAVAQIDGISLFDIDDLSQIIDHNMEARRRAARKAEQMILLQQTKFNDWLHTLGVVPVIAALRAKALSIHSETMKRIEHKLPGLTEKERAVISKQSKSMINQLLRDPINNIKELACCEHGKHAIDHFAEIFNIADRVAHTEEPVRESELSVNEKSDQTLMKSPVHIG</sequence>
<protein>
    <recommendedName>
        <fullName evidence="3 8">Glutamyl-tRNA reductase</fullName>
        <shortName evidence="8">GluTR</shortName>
        <ecNumber evidence="3 8">1.2.1.70</ecNumber>
    </recommendedName>
</protein>
<dbReference type="Gene3D" id="3.30.460.30">
    <property type="entry name" value="Glutamyl-tRNA reductase, N-terminal domain"/>
    <property type="match status" value="1"/>
</dbReference>
<dbReference type="Pfam" id="PF05201">
    <property type="entry name" value="GlutR_N"/>
    <property type="match status" value="1"/>
</dbReference>
<dbReference type="PANTHER" id="PTHR43013:SF1">
    <property type="entry name" value="GLUTAMYL-TRNA REDUCTASE"/>
    <property type="match status" value="1"/>
</dbReference>
<dbReference type="InterPro" id="IPR006151">
    <property type="entry name" value="Shikm_DH/Glu-tRNA_Rdtase"/>
</dbReference>
<feature type="domain" description="Quinate/shikimate 5-dehydrogenase/glutamyl-tRNA reductase" evidence="12">
    <location>
        <begin position="174"/>
        <end position="305"/>
    </location>
</feature>
<comment type="subunit">
    <text evidence="8">Homodimer.</text>
</comment>
<dbReference type="RefSeq" id="WP_249103700.1">
    <property type="nucleotide sequence ID" value="NZ_JAMAST010000026.1"/>
</dbReference>
<comment type="pathway">
    <text evidence="1 8 9">Porphyrin-containing compound metabolism; protoporphyrin-IX biosynthesis; 5-aminolevulinate from L-glutamyl-tRNA(Glu): step 1/2.</text>
</comment>
<feature type="binding site" evidence="8">
    <location>
        <position position="120"/>
    </location>
    <ligand>
        <name>substrate</name>
    </ligand>
</feature>
<keyword evidence="4 8" id="KW-0521">NADP</keyword>
<evidence type="ECO:0000256" key="8">
    <source>
        <dbReference type="HAMAP-Rule" id="MF_00087"/>
    </source>
</evidence>
<dbReference type="Pfam" id="PF01488">
    <property type="entry name" value="Shikimate_DH"/>
    <property type="match status" value="1"/>
</dbReference>
<feature type="binding site" evidence="8">
    <location>
        <begin position="114"/>
        <end position="116"/>
    </location>
    <ligand>
        <name>substrate</name>
    </ligand>
</feature>
<evidence type="ECO:0000259" key="11">
    <source>
        <dbReference type="Pfam" id="PF00745"/>
    </source>
</evidence>
<dbReference type="EC" id="1.2.1.70" evidence="3 8"/>
<evidence type="ECO:0000256" key="2">
    <source>
        <dbReference type="ARBA" id="ARBA00005916"/>
    </source>
</evidence>
<dbReference type="SUPFAM" id="SSF51735">
    <property type="entry name" value="NAD(P)-binding Rossmann-fold domains"/>
    <property type="match status" value="1"/>
</dbReference>
<dbReference type="PROSITE" id="PS00747">
    <property type="entry name" value="GLUTR"/>
    <property type="match status" value="1"/>
</dbReference>
<feature type="active site" description="Nucleophile" evidence="8">
    <location>
        <position position="50"/>
    </location>
</feature>
<comment type="catalytic activity">
    <reaction evidence="7 8 9">
        <text>(S)-4-amino-5-oxopentanoate + tRNA(Glu) + NADP(+) = L-glutamyl-tRNA(Glu) + NADPH + H(+)</text>
        <dbReference type="Rhea" id="RHEA:12344"/>
        <dbReference type="Rhea" id="RHEA-COMP:9663"/>
        <dbReference type="Rhea" id="RHEA-COMP:9680"/>
        <dbReference type="ChEBI" id="CHEBI:15378"/>
        <dbReference type="ChEBI" id="CHEBI:57501"/>
        <dbReference type="ChEBI" id="CHEBI:57783"/>
        <dbReference type="ChEBI" id="CHEBI:58349"/>
        <dbReference type="ChEBI" id="CHEBI:78442"/>
        <dbReference type="ChEBI" id="CHEBI:78520"/>
        <dbReference type="EC" id="1.2.1.70"/>
    </reaction>
</comment>
<dbReference type="InterPro" id="IPR036343">
    <property type="entry name" value="GluRdtase_N_sf"/>
</dbReference>
<comment type="function">
    <text evidence="8">Catalyzes the NADPH-dependent reduction of glutamyl-tRNA(Glu) to glutamate 1-semialdehyde (GSA).</text>
</comment>
<gene>
    <name evidence="8 14" type="primary">hemA</name>
    <name evidence="14" type="ORF">M3N64_13290</name>
</gene>
<evidence type="ECO:0000259" key="12">
    <source>
        <dbReference type="Pfam" id="PF01488"/>
    </source>
</evidence>
<dbReference type="InterPro" id="IPR018214">
    <property type="entry name" value="GluRdtase_CS"/>
</dbReference>
<organism evidence="14 15">
    <name type="scientific">Sporolactobacillus mangiferae</name>
    <dbReference type="NCBI Taxonomy" id="2940498"/>
    <lineage>
        <taxon>Bacteria</taxon>
        <taxon>Bacillati</taxon>
        <taxon>Bacillota</taxon>
        <taxon>Bacilli</taxon>
        <taxon>Bacillales</taxon>
        <taxon>Sporolactobacillaceae</taxon>
        <taxon>Sporolactobacillus</taxon>
    </lineage>
</organism>
<feature type="binding site" evidence="8">
    <location>
        <begin position="49"/>
        <end position="52"/>
    </location>
    <ligand>
        <name>substrate</name>
    </ligand>
</feature>
<dbReference type="Pfam" id="PF00745">
    <property type="entry name" value="GlutR_dimer"/>
    <property type="match status" value="1"/>
</dbReference>
<evidence type="ECO:0000256" key="3">
    <source>
        <dbReference type="ARBA" id="ARBA00012970"/>
    </source>
</evidence>
<keyword evidence="15" id="KW-1185">Reference proteome</keyword>
<feature type="domain" description="Tetrapyrrole biosynthesis glutamyl-tRNA reductase dimerisation" evidence="11">
    <location>
        <begin position="319"/>
        <end position="418"/>
    </location>
</feature>
<accession>A0ABT0MDF2</accession>
<comment type="domain">
    <text evidence="8">Possesses an unusual extended V-shaped dimeric structure with each monomer consisting of three distinct domains arranged along a curved 'spinal' alpha-helix. The N-terminal catalytic domain specifically recognizes the glutamate moiety of the substrate. The second domain is the NADPH-binding domain, and the third C-terminal domain is responsible for dimerization.</text>
</comment>
<evidence type="ECO:0000256" key="10">
    <source>
        <dbReference type="SAM" id="MobiDB-lite"/>
    </source>
</evidence>
<dbReference type="InterPro" id="IPR036453">
    <property type="entry name" value="GluRdtase_dimer_dom_sf"/>
</dbReference>
<keyword evidence="5 8" id="KW-0560">Oxidoreductase</keyword>